<dbReference type="SUPFAM" id="SSF57850">
    <property type="entry name" value="RING/U-box"/>
    <property type="match status" value="1"/>
</dbReference>
<gene>
    <name evidence="3" type="ORF">PGLA2088_LOCUS36258</name>
</gene>
<dbReference type="PANTHER" id="PTHR47665">
    <property type="entry name" value="HISTONE DEACETYLASE-LIKE PROTEIN"/>
    <property type="match status" value="1"/>
</dbReference>
<dbReference type="Proteomes" id="UP000626109">
    <property type="component" value="Unassembled WGS sequence"/>
</dbReference>
<protein>
    <recommendedName>
        <fullName evidence="2">UBP-type domain-containing protein</fullName>
    </recommendedName>
</protein>
<accession>A0A813KR24</accession>
<dbReference type="Pfam" id="PF02148">
    <property type="entry name" value="zf-UBP"/>
    <property type="match status" value="1"/>
</dbReference>
<dbReference type="PANTHER" id="PTHR47665:SF1">
    <property type="entry name" value="HISTONE DEACETYLASE-LIKE PROTEIN"/>
    <property type="match status" value="1"/>
</dbReference>
<keyword evidence="1" id="KW-0479">Metal-binding</keyword>
<dbReference type="Gene3D" id="1.10.8.10">
    <property type="entry name" value="DNA helicase RuvA subunit, C-terminal domain"/>
    <property type="match status" value="1"/>
</dbReference>
<evidence type="ECO:0000313" key="3">
    <source>
        <dbReference type="EMBL" id="CAE8711016.1"/>
    </source>
</evidence>
<evidence type="ECO:0000259" key="2">
    <source>
        <dbReference type="PROSITE" id="PS50271"/>
    </source>
</evidence>
<organism evidence="3 4">
    <name type="scientific">Polarella glacialis</name>
    <name type="common">Dinoflagellate</name>
    <dbReference type="NCBI Taxonomy" id="89957"/>
    <lineage>
        <taxon>Eukaryota</taxon>
        <taxon>Sar</taxon>
        <taxon>Alveolata</taxon>
        <taxon>Dinophyceae</taxon>
        <taxon>Suessiales</taxon>
        <taxon>Suessiaceae</taxon>
        <taxon>Polarella</taxon>
    </lineage>
</organism>
<keyword evidence="1" id="KW-0862">Zinc</keyword>
<dbReference type="EMBL" id="CAJNNW010032089">
    <property type="protein sequence ID" value="CAE8711016.1"/>
    <property type="molecule type" value="Genomic_DNA"/>
</dbReference>
<dbReference type="Gene3D" id="3.30.40.10">
    <property type="entry name" value="Zinc/RING finger domain, C3HC4 (zinc finger)"/>
    <property type="match status" value="1"/>
</dbReference>
<dbReference type="InterPro" id="IPR013083">
    <property type="entry name" value="Znf_RING/FYVE/PHD"/>
</dbReference>
<evidence type="ECO:0000313" key="4">
    <source>
        <dbReference type="Proteomes" id="UP000626109"/>
    </source>
</evidence>
<feature type="domain" description="UBP-type" evidence="2">
    <location>
        <begin position="52"/>
        <end position="155"/>
    </location>
</feature>
<evidence type="ECO:0000256" key="1">
    <source>
        <dbReference type="PROSITE-ProRule" id="PRU00502"/>
    </source>
</evidence>
<feature type="non-terminal residue" evidence="3">
    <location>
        <position position="1"/>
    </location>
</feature>
<sequence length="216" mass="23568">VYGFPLERCLEALQATAGLAEEEDGQPSLAEAVDWLLSHGEADNGGPAMTTQLCCHLQGLLLPSDVLLSKRCAVPGCSSHSLEDAELWLCAHCGYVACGRYAARHAQKHNEENEKHCVALSLGCLAAWCYECNSYVKHKRVDRLVARLEALKFGPSPASSNTEPLEPVSAASEETQRLPLEVAFCYSRSAALSDIGLPPARRRRKAWSARPGRRRP</sequence>
<comment type="caution">
    <text evidence="3">The sequence shown here is derived from an EMBL/GenBank/DDBJ whole genome shotgun (WGS) entry which is preliminary data.</text>
</comment>
<dbReference type="PROSITE" id="PS50271">
    <property type="entry name" value="ZF_UBP"/>
    <property type="match status" value="1"/>
</dbReference>
<dbReference type="GO" id="GO:0008270">
    <property type="term" value="F:zinc ion binding"/>
    <property type="evidence" value="ECO:0007669"/>
    <property type="project" value="UniProtKB-KW"/>
</dbReference>
<reference evidence="3" key="1">
    <citation type="submission" date="2021-02" db="EMBL/GenBank/DDBJ databases">
        <authorList>
            <person name="Dougan E. K."/>
            <person name="Rhodes N."/>
            <person name="Thang M."/>
            <person name="Chan C."/>
        </authorList>
    </citation>
    <scope>NUCLEOTIDE SEQUENCE</scope>
</reference>
<dbReference type="AlphaFoldDB" id="A0A813KR24"/>
<proteinExistence type="predicted"/>
<dbReference type="InterPro" id="IPR001607">
    <property type="entry name" value="Znf_UBP"/>
</dbReference>
<keyword evidence="1" id="KW-0863">Zinc-finger</keyword>
<name>A0A813KR24_POLGL</name>
<dbReference type="SMART" id="SM00290">
    <property type="entry name" value="ZnF_UBP"/>
    <property type="match status" value="1"/>
</dbReference>